<feature type="transmembrane region" description="Helical" evidence="7">
    <location>
        <begin position="35"/>
        <end position="52"/>
    </location>
</feature>
<dbReference type="Proteomes" id="UP000624709">
    <property type="component" value="Unassembled WGS sequence"/>
</dbReference>
<evidence type="ECO:0000313" key="10">
    <source>
        <dbReference type="Proteomes" id="UP000624709"/>
    </source>
</evidence>
<feature type="transmembrane region" description="Helical" evidence="7">
    <location>
        <begin position="64"/>
        <end position="86"/>
    </location>
</feature>
<evidence type="ECO:0000256" key="6">
    <source>
        <dbReference type="ARBA" id="ARBA00023136"/>
    </source>
</evidence>
<evidence type="ECO:0000256" key="4">
    <source>
        <dbReference type="ARBA" id="ARBA00022692"/>
    </source>
</evidence>
<comment type="similarity">
    <text evidence="2">Belongs to the EamA transporter family.</text>
</comment>
<feature type="domain" description="EamA" evidence="8">
    <location>
        <begin position="2"/>
        <end position="137"/>
    </location>
</feature>
<dbReference type="Pfam" id="PF00892">
    <property type="entry name" value="EamA"/>
    <property type="match status" value="2"/>
</dbReference>
<evidence type="ECO:0000313" key="9">
    <source>
        <dbReference type="EMBL" id="GIE73747.1"/>
    </source>
</evidence>
<keyword evidence="3" id="KW-1003">Cell membrane</keyword>
<evidence type="ECO:0000256" key="7">
    <source>
        <dbReference type="SAM" id="Phobius"/>
    </source>
</evidence>
<proteinExistence type="inferred from homology"/>
<evidence type="ECO:0000256" key="2">
    <source>
        <dbReference type="ARBA" id="ARBA00007362"/>
    </source>
</evidence>
<feature type="domain" description="EamA" evidence="8">
    <location>
        <begin position="148"/>
        <end position="281"/>
    </location>
</feature>
<name>A0ABQ4BSV9_9ACTN</name>
<feature type="transmembrane region" description="Helical" evidence="7">
    <location>
        <begin position="265"/>
        <end position="283"/>
    </location>
</feature>
<accession>A0ABQ4BSV9</accession>
<feature type="transmembrane region" description="Helical" evidence="7">
    <location>
        <begin position="209"/>
        <end position="232"/>
    </location>
</feature>
<dbReference type="PANTHER" id="PTHR42920:SF5">
    <property type="entry name" value="EAMA DOMAIN-CONTAINING PROTEIN"/>
    <property type="match status" value="1"/>
</dbReference>
<keyword evidence="6 7" id="KW-0472">Membrane</keyword>
<organism evidence="9 10">
    <name type="scientific">Actinoplanes palleronii</name>
    <dbReference type="NCBI Taxonomy" id="113570"/>
    <lineage>
        <taxon>Bacteria</taxon>
        <taxon>Bacillati</taxon>
        <taxon>Actinomycetota</taxon>
        <taxon>Actinomycetes</taxon>
        <taxon>Micromonosporales</taxon>
        <taxon>Micromonosporaceae</taxon>
        <taxon>Actinoplanes</taxon>
    </lineage>
</organism>
<feature type="transmembrane region" description="Helical" evidence="7">
    <location>
        <begin position="123"/>
        <end position="141"/>
    </location>
</feature>
<keyword evidence="10" id="KW-1185">Reference proteome</keyword>
<evidence type="ECO:0000259" key="8">
    <source>
        <dbReference type="Pfam" id="PF00892"/>
    </source>
</evidence>
<evidence type="ECO:0000256" key="1">
    <source>
        <dbReference type="ARBA" id="ARBA00004651"/>
    </source>
</evidence>
<comment type="subcellular location">
    <subcellularLocation>
        <location evidence="1">Cell membrane</location>
        <topology evidence="1">Multi-pass membrane protein</topology>
    </subcellularLocation>
</comment>
<keyword evidence="4 7" id="KW-0812">Transmembrane</keyword>
<dbReference type="InterPro" id="IPR051258">
    <property type="entry name" value="Diverse_Substrate_Transporter"/>
</dbReference>
<sequence>MGPLLLVLSAACFGAMAIFGKLAFAAGVTPATLLLVRFALAAAILAAIVLLRRPATPVRMSARTVLTAFGLGAFGYALQAGLYFAALQRMDATLLALIFYVYPLLVTVGAVLLGRDRLTPRRVAALLVASAGTLLVLLGAGAVGFDVLGAVLAFGCALTYTAYILVSDTVVRRLPASVLSALVMTGATLGQAVYAPLAGGVDLGFGAAGWFWLVCVALVSTVLAMVAFLAGLRRTGPSTAAILSTFEPVVTAALAGVVLPETLTPVQYGGGLLVLTAAVVLQLRPVTARRALVRTKVVV</sequence>
<dbReference type="InterPro" id="IPR037185">
    <property type="entry name" value="EmrE-like"/>
</dbReference>
<dbReference type="RefSeq" id="WP_203831302.1">
    <property type="nucleotide sequence ID" value="NZ_BAAATY010000076.1"/>
</dbReference>
<protein>
    <submittedName>
        <fullName evidence="9">Permease</fullName>
    </submittedName>
</protein>
<evidence type="ECO:0000256" key="3">
    <source>
        <dbReference type="ARBA" id="ARBA00022475"/>
    </source>
</evidence>
<gene>
    <name evidence="9" type="ORF">Apa02nite_098550</name>
</gene>
<feature type="transmembrane region" description="Helical" evidence="7">
    <location>
        <begin position="147"/>
        <end position="166"/>
    </location>
</feature>
<dbReference type="SUPFAM" id="SSF103481">
    <property type="entry name" value="Multidrug resistance efflux transporter EmrE"/>
    <property type="match status" value="2"/>
</dbReference>
<evidence type="ECO:0000256" key="5">
    <source>
        <dbReference type="ARBA" id="ARBA00022989"/>
    </source>
</evidence>
<dbReference type="EMBL" id="BOMS01000188">
    <property type="protein sequence ID" value="GIE73747.1"/>
    <property type="molecule type" value="Genomic_DNA"/>
</dbReference>
<reference evidence="9 10" key="1">
    <citation type="submission" date="2021-01" db="EMBL/GenBank/DDBJ databases">
        <title>Whole genome shotgun sequence of Actinoplanes palleronii NBRC 14916.</title>
        <authorList>
            <person name="Komaki H."/>
            <person name="Tamura T."/>
        </authorList>
    </citation>
    <scope>NUCLEOTIDE SEQUENCE [LARGE SCALE GENOMIC DNA]</scope>
    <source>
        <strain evidence="9 10">NBRC 14916</strain>
    </source>
</reference>
<feature type="transmembrane region" description="Helical" evidence="7">
    <location>
        <begin position="92"/>
        <end position="114"/>
    </location>
</feature>
<feature type="transmembrane region" description="Helical" evidence="7">
    <location>
        <begin position="178"/>
        <end position="197"/>
    </location>
</feature>
<comment type="caution">
    <text evidence="9">The sequence shown here is derived from an EMBL/GenBank/DDBJ whole genome shotgun (WGS) entry which is preliminary data.</text>
</comment>
<feature type="transmembrane region" description="Helical" evidence="7">
    <location>
        <begin position="239"/>
        <end position="259"/>
    </location>
</feature>
<dbReference type="PANTHER" id="PTHR42920">
    <property type="entry name" value="OS03G0707200 PROTEIN-RELATED"/>
    <property type="match status" value="1"/>
</dbReference>
<dbReference type="InterPro" id="IPR000620">
    <property type="entry name" value="EamA_dom"/>
</dbReference>
<keyword evidence="5 7" id="KW-1133">Transmembrane helix</keyword>